<accession>A0ABQ2UUT6</accession>
<evidence type="ECO:0000256" key="3">
    <source>
        <dbReference type="ARBA" id="ARBA00022692"/>
    </source>
</evidence>
<evidence type="ECO:0000259" key="7">
    <source>
        <dbReference type="Pfam" id="PF12696"/>
    </source>
</evidence>
<reference evidence="9" key="1">
    <citation type="journal article" date="2019" name="Int. J. Syst. Evol. Microbiol.">
        <title>The Global Catalogue of Microorganisms (GCM) 10K type strain sequencing project: providing services to taxonomists for standard genome sequencing and annotation.</title>
        <authorList>
            <consortium name="The Broad Institute Genomics Platform"/>
            <consortium name="The Broad Institute Genome Sequencing Center for Infectious Disease"/>
            <person name="Wu L."/>
            <person name="Ma J."/>
        </authorList>
    </citation>
    <scope>NUCLEOTIDE SEQUENCE [LARGE SCALE GENOMIC DNA]</scope>
    <source>
        <strain evidence="9">JCM 3399</strain>
    </source>
</reference>
<evidence type="ECO:0000256" key="1">
    <source>
        <dbReference type="ARBA" id="ARBA00004651"/>
    </source>
</evidence>
<evidence type="ECO:0000313" key="9">
    <source>
        <dbReference type="Proteomes" id="UP000654471"/>
    </source>
</evidence>
<feature type="transmembrane region" description="Helical" evidence="6">
    <location>
        <begin position="74"/>
        <end position="97"/>
    </location>
</feature>
<feature type="transmembrane region" description="Helical" evidence="6">
    <location>
        <begin position="15"/>
        <end position="36"/>
    </location>
</feature>
<dbReference type="InterPro" id="IPR027417">
    <property type="entry name" value="P-loop_NTPase"/>
</dbReference>
<gene>
    <name evidence="8" type="ORF">GCM10010211_19720</name>
</gene>
<dbReference type="Gene3D" id="3.40.50.300">
    <property type="entry name" value="P-loop containing nucleotide triphosphate hydrolases"/>
    <property type="match status" value="1"/>
</dbReference>
<comment type="caution">
    <text evidence="8">The sequence shown here is derived from an EMBL/GenBank/DDBJ whole genome shotgun (WGS) entry which is preliminary data.</text>
</comment>
<dbReference type="EMBL" id="BMRP01000005">
    <property type="protein sequence ID" value="GGU55093.1"/>
    <property type="molecule type" value="Genomic_DNA"/>
</dbReference>
<dbReference type="InterPro" id="IPR032689">
    <property type="entry name" value="TraG-D_C"/>
</dbReference>
<keyword evidence="9" id="KW-1185">Reference proteome</keyword>
<protein>
    <recommendedName>
        <fullName evidence="7">TraD/TraG TraM recognition site domain-containing protein</fullName>
    </recommendedName>
</protein>
<dbReference type="CDD" id="cd01127">
    <property type="entry name" value="TrwB_TraG_TraD_VirD4"/>
    <property type="match status" value="1"/>
</dbReference>
<dbReference type="InterPro" id="IPR051539">
    <property type="entry name" value="T4SS-coupling_protein"/>
</dbReference>
<evidence type="ECO:0000256" key="6">
    <source>
        <dbReference type="SAM" id="Phobius"/>
    </source>
</evidence>
<keyword evidence="5 6" id="KW-0472">Membrane</keyword>
<evidence type="ECO:0000256" key="4">
    <source>
        <dbReference type="ARBA" id="ARBA00022989"/>
    </source>
</evidence>
<keyword evidence="2" id="KW-1003">Cell membrane</keyword>
<keyword evidence="4 6" id="KW-1133">Transmembrane helix</keyword>
<dbReference type="SUPFAM" id="SSF52540">
    <property type="entry name" value="P-loop containing nucleoside triphosphate hydrolases"/>
    <property type="match status" value="1"/>
</dbReference>
<dbReference type="Pfam" id="PF12696">
    <property type="entry name" value="TraG-D_C"/>
    <property type="match status" value="1"/>
</dbReference>
<dbReference type="PANTHER" id="PTHR37937:SF1">
    <property type="entry name" value="CONJUGATIVE TRANSFER: DNA TRANSPORT"/>
    <property type="match status" value="1"/>
</dbReference>
<keyword evidence="3 6" id="KW-0812">Transmembrane</keyword>
<dbReference type="RefSeq" id="WP_189298493.1">
    <property type="nucleotide sequence ID" value="NZ_BMRP01000005.1"/>
</dbReference>
<proteinExistence type="predicted"/>
<feature type="domain" description="TraD/TraG TraM recognition site" evidence="7">
    <location>
        <begin position="421"/>
        <end position="539"/>
    </location>
</feature>
<dbReference type="PANTHER" id="PTHR37937">
    <property type="entry name" value="CONJUGATIVE TRANSFER: DNA TRANSPORT"/>
    <property type="match status" value="1"/>
</dbReference>
<dbReference type="Proteomes" id="UP000654471">
    <property type="component" value="Unassembled WGS sequence"/>
</dbReference>
<name>A0ABQ2UUT6_9ACTN</name>
<comment type="subcellular location">
    <subcellularLocation>
        <location evidence="1">Cell membrane</location>
        <topology evidence="1">Multi-pass membrane protein</topology>
    </subcellularLocation>
</comment>
<evidence type="ECO:0000313" key="8">
    <source>
        <dbReference type="EMBL" id="GGU55093.1"/>
    </source>
</evidence>
<sequence length="598" mass="63333">MPQPSSAKSTDATDIVFKVLLGALAVGVPLSNLAWLGGQITAWATDSGPGAPYQPVQALLHPEQLWPDLGETSLLFGTRVLPGAVLLALAITAAMLYKRHKGTSGGRKKRIDGMAKHTDIEPLMAKAITAKARSLRPSLKDAKHIDARDTGVLLGNLQGTKYEVRMGYEDVAVAIMAPRSGKTTSLAIPSILNAPGPVLLTSNKAAGDAYTATIDARAAVGQTWSMDPQQIAHAQREMWWNPLATATTLDGAGRLAGHFLAASVDASQQGDFWSKAGSNILSQLFLAAALDERPITDVMQWLAFPADRTPLDILRDHQFTAVASQLKGTVEGPPETRDGIYETARQYAAALLNSEIAAWVTPQKDVEEFRPESFVTSTDTLYLLSKDGGGGASALIAACADSVMRAATAQAERAGGRLDPPMLAILDEAANVCKISDLPDLYSHLGSRGIIPITILQSYRQGQKVWSDAGMDAMWSASTIKVIGSGIDDPDFADKLSRLIGDHDVETTSTSHSESGKSTSVSMRQERILAADAIRALPKGTALAFATGMRAAMLDLRPWYLEPGADELSAASARASAGITERAIAKAAPRKSDFGTAA</sequence>
<evidence type="ECO:0000256" key="2">
    <source>
        <dbReference type="ARBA" id="ARBA00022475"/>
    </source>
</evidence>
<organism evidence="8 9">
    <name type="scientific">Streptomyces albospinus</name>
    <dbReference type="NCBI Taxonomy" id="285515"/>
    <lineage>
        <taxon>Bacteria</taxon>
        <taxon>Bacillati</taxon>
        <taxon>Actinomycetota</taxon>
        <taxon>Actinomycetes</taxon>
        <taxon>Kitasatosporales</taxon>
        <taxon>Streptomycetaceae</taxon>
        <taxon>Streptomyces</taxon>
    </lineage>
</organism>
<evidence type="ECO:0000256" key="5">
    <source>
        <dbReference type="ARBA" id="ARBA00023136"/>
    </source>
</evidence>